<protein>
    <submittedName>
        <fullName evidence="4">Membrane protein</fullName>
    </submittedName>
</protein>
<feature type="domain" description="SCP" evidence="3">
    <location>
        <begin position="315"/>
        <end position="429"/>
    </location>
</feature>
<dbReference type="PANTHER" id="PTHR31157">
    <property type="entry name" value="SCP DOMAIN-CONTAINING PROTEIN"/>
    <property type="match status" value="1"/>
</dbReference>
<dbReference type="EMBL" id="BNBC01000012">
    <property type="protein sequence ID" value="GHE73974.1"/>
    <property type="molecule type" value="Genomic_DNA"/>
</dbReference>
<feature type="region of interest" description="Disordered" evidence="1">
    <location>
        <begin position="134"/>
        <end position="153"/>
    </location>
</feature>
<dbReference type="RefSeq" id="WP_189900541.1">
    <property type="nucleotide sequence ID" value="NZ_BNBC01000012.1"/>
</dbReference>
<sequence>MGRHRRSDAGRAATDRATGVADTHGSYGRGQGTRHSHADDRMGIAPYLNPERYADSYAQTPPYRFETDVEPDIRTDFGPEYLSGGDCGSGGDYGSRTAYGFGREYAPGTAYGFGGEYDFARAADTVAFPPEGFTAPVAEPRESGHRRRKKAATPVRTGLLGVSAAVAIGTVAVATGAVPGLQNYKLGGGGGGADKVQAAGTPTNSASEQGGTSGSVLPGDRSGGSGTSRGADRSASPAQSASASASASPSARPSDSATKSPATKPTTAPSRTAEPKNPKTPPGHQGDPGRKTTPAPPKGQPPAASDQAAAEAEVLSLVNQERAKVGCSPVTANSSLTSLAEDFSKAMADQNFFDHTDPSGASPWDRAARLGITTLGGENIARGQSDAAAVMDAWMNSPGHRANILNCDFKTLGVGVHFGPGGPWWTQDFGY</sequence>
<dbReference type="Gene3D" id="3.40.33.10">
    <property type="entry name" value="CAP"/>
    <property type="match status" value="1"/>
</dbReference>
<organism evidence="4 5">
    <name type="scientific">Streptomyces spiralis</name>
    <dbReference type="NCBI Taxonomy" id="66376"/>
    <lineage>
        <taxon>Bacteria</taxon>
        <taxon>Bacillati</taxon>
        <taxon>Actinomycetota</taxon>
        <taxon>Actinomycetes</taxon>
        <taxon>Kitasatosporales</taxon>
        <taxon>Streptomycetaceae</taxon>
        <taxon>Streptomyces</taxon>
    </lineage>
</organism>
<feature type="transmembrane region" description="Helical" evidence="2">
    <location>
        <begin position="157"/>
        <end position="178"/>
    </location>
</feature>
<dbReference type="CDD" id="cd05379">
    <property type="entry name" value="CAP_bacterial"/>
    <property type="match status" value="1"/>
</dbReference>
<gene>
    <name evidence="4" type="ORF">GCM10014715_30510</name>
</gene>
<dbReference type="Pfam" id="PF00188">
    <property type="entry name" value="CAP"/>
    <property type="match status" value="1"/>
</dbReference>
<evidence type="ECO:0000259" key="3">
    <source>
        <dbReference type="Pfam" id="PF00188"/>
    </source>
</evidence>
<proteinExistence type="predicted"/>
<comment type="caution">
    <text evidence="4">The sequence shown here is derived from an EMBL/GenBank/DDBJ whole genome shotgun (WGS) entry which is preliminary data.</text>
</comment>
<dbReference type="InterPro" id="IPR035940">
    <property type="entry name" value="CAP_sf"/>
</dbReference>
<feature type="region of interest" description="Disordered" evidence="1">
    <location>
        <begin position="1"/>
        <end position="42"/>
    </location>
</feature>
<dbReference type="Proteomes" id="UP000641386">
    <property type="component" value="Unassembled WGS sequence"/>
</dbReference>
<evidence type="ECO:0000313" key="4">
    <source>
        <dbReference type="EMBL" id="GHE73974.1"/>
    </source>
</evidence>
<keyword evidence="2" id="KW-0472">Membrane</keyword>
<reference evidence="4" key="1">
    <citation type="journal article" date="2014" name="Int. J. Syst. Evol. Microbiol.">
        <title>Complete genome sequence of Corynebacterium casei LMG S-19264T (=DSM 44701T), isolated from a smear-ripened cheese.</title>
        <authorList>
            <consortium name="US DOE Joint Genome Institute (JGI-PGF)"/>
            <person name="Walter F."/>
            <person name="Albersmeier A."/>
            <person name="Kalinowski J."/>
            <person name="Ruckert C."/>
        </authorList>
    </citation>
    <scope>NUCLEOTIDE SEQUENCE</scope>
    <source>
        <strain evidence="4">JCM 3302</strain>
    </source>
</reference>
<feature type="compositionally biased region" description="Low complexity" evidence="1">
    <location>
        <begin position="233"/>
        <end position="270"/>
    </location>
</feature>
<keyword evidence="5" id="KW-1185">Reference proteome</keyword>
<keyword evidence="2" id="KW-1133">Transmembrane helix</keyword>
<accession>A0A919DT60</accession>
<feature type="compositionally biased region" description="Polar residues" evidence="1">
    <location>
        <begin position="200"/>
        <end position="210"/>
    </location>
</feature>
<evidence type="ECO:0000256" key="1">
    <source>
        <dbReference type="SAM" id="MobiDB-lite"/>
    </source>
</evidence>
<evidence type="ECO:0000256" key="2">
    <source>
        <dbReference type="SAM" id="Phobius"/>
    </source>
</evidence>
<dbReference type="AlphaFoldDB" id="A0A919DT60"/>
<dbReference type="InterPro" id="IPR014044">
    <property type="entry name" value="CAP_dom"/>
</dbReference>
<keyword evidence="2" id="KW-0812">Transmembrane</keyword>
<name>A0A919DT60_9ACTN</name>
<reference evidence="4" key="2">
    <citation type="submission" date="2020-09" db="EMBL/GenBank/DDBJ databases">
        <authorList>
            <person name="Sun Q."/>
            <person name="Ohkuma M."/>
        </authorList>
    </citation>
    <scope>NUCLEOTIDE SEQUENCE</scope>
    <source>
        <strain evidence="4">JCM 3302</strain>
    </source>
</reference>
<feature type="region of interest" description="Disordered" evidence="1">
    <location>
        <begin position="191"/>
        <end position="311"/>
    </location>
</feature>
<feature type="compositionally biased region" description="Low complexity" evidence="1">
    <location>
        <begin position="301"/>
        <end position="311"/>
    </location>
</feature>
<evidence type="ECO:0000313" key="5">
    <source>
        <dbReference type="Proteomes" id="UP000641386"/>
    </source>
</evidence>
<dbReference type="SUPFAM" id="SSF55797">
    <property type="entry name" value="PR-1-like"/>
    <property type="match status" value="1"/>
</dbReference>
<dbReference type="PANTHER" id="PTHR31157:SF1">
    <property type="entry name" value="SCP DOMAIN-CONTAINING PROTEIN"/>
    <property type="match status" value="1"/>
</dbReference>